<name>A0AAX6E7T5_IRIPA</name>
<dbReference type="GO" id="GO:0061630">
    <property type="term" value="F:ubiquitin protein ligase activity"/>
    <property type="evidence" value="ECO:0007669"/>
    <property type="project" value="TreeGrafter"/>
</dbReference>
<dbReference type="GO" id="GO:0006513">
    <property type="term" value="P:protein monoubiquitination"/>
    <property type="evidence" value="ECO:0007669"/>
    <property type="project" value="TreeGrafter"/>
</dbReference>
<accession>A0AAX6E7T5</accession>
<dbReference type="GO" id="GO:0000151">
    <property type="term" value="C:ubiquitin ligase complex"/>
    <property type="evidence" value="ECO:0007669"/>
    <property type="project" value="TreeGrafter"/>
</dbReference>
<dbReference type="AlphaFoldDB" id="A0AAX6E7T5"/>
<dbReference type="GO" id="GO:0005634">
    <property type="term" value="C:nucleus"/>
    <property type="evidence" value="ECO:0007669"/>
    <property type="project" value="TreeGrafter"/>
</dbReference>
<dbReference type="PANTHER" id="PTHR31531">
    <property type="entry name" value="E3 UBIQUITIN-PROTEIN LIGASE E3D FAMILY MEMBER"/>
    <property type="match status" value="1"/>
</dbReference>
<reference evidence="1" key="2">
    <citation type="submission" date="2023-04" db="EMBL/GenBank/DDBJ databases">
        <authorList>
            <person name="Bruccoleri R.E."/>
            <person name="Oakeley E.J."/>
            <person name="Faust A.-M."/>
            <person name="Dessus-Babus S."/>
            <person name="Altorfer M."/>
            <person name="Burckhardt D."/>
            <person name="Oertli M."/>
            <person name="Naumann U."/>
            <person name="Petersen F."/>
            <person name="Wong J."/>
        </authorList>
    </citation>
    <scope>NUCLEOTIDE SEQUENCE</scope>
    <source>
        <strain evidence="1">GSM-AAB239-AS_SAM_17_03QT</strain>
        <tissue evidence="1">Leaf</tissue>
    </source>
</reference>
<dbReference type="Proteomes" id="UP001140949">
    <property type="component" value="Unassembled WGS sequence"/>
</dbReference>
<dbReference type="GO" id="GO:0000209">
    <property type="term" value="P:protein polyubiquitination"/>
    <property type="evidence" value="ECO:0007669"/>
    <property type="project" value="TreeGrafter"/>
</dbReference>
<evidence type="ECO:0000313" key="2">
    <source>
        <dbReference type="Proteomes" id="UP001140949"/>
    </source>
</evidence>
<keyword evidence="2" id="KW-1185">Reference proteome</keyword>
<dbReference type="GO" id="GO:0005829">
    <property type="term" value="C:cytosol"/>
    <property type="evidence" value="ECO:0007669"/>
    <property type="project" value="TreeGrafter"/>
</dbReference>
<dbReference type="GO" id="GO:0043161">
    <property type="term" value="P:proteasome-mediated ubiquitin-dependent protein catabolic process"/>
    <property type="evidence" value="ECO:0007669"/>
    <property type="project" value="TreeGrafter"/>
</dbReference>
<organism evidence="1 2">
    <name type="scientific">Iris pallida</name>
    <name type="common">Sweet iris</name>
    <dbReference type="NCBI Taxonomy" id="29817"/>
    <lineage>
        <taxon>Eukaryota</taxon>
        <taxon>Viridiplantae</taxon>
        <taxon>Streptophyta</taxon>
        <taxon>Embryophyta</taxon>
        <taxon>Tracheophyta</taxon>
        <taxon>Spermatophyta</taxon>
        <taxon>Magnoliopsida</taxon>
        <taxon>Liliopsida</taxon>
        <taxon>Asparagales</taxon>
        <taxon>Iridaceae</taxon>
        <taxon>Iridoideae</taxon>
        <taxon>Irideae</taxon>
        <taxon>Iris</taxon>
    </lineage>
</organism>
<evidence type="ECO:0000313" key="1">
    <source>
        <dbReference type="EMBL" id="KAJ6799983.1"/>
    </source>
</evidence>
<dbReference type="InterPro" id="IPR019193">
    <property type="entry name" value="UBQ-conj_enz_E2-bd_prot"/>
</dbReference>
<sequence>MSSSPSPNSNPSSNNQWRFTWETLTHVPTLRLYLFKPDTNPSARCRDVKASLQPSQRSLLVTWTEGDGGGDSSVRVPVPRVLIDPDGSVDVNARDDHIEVKLVLVLPVDHPIVLDLRGVLGSGEVRDRLAPLSLGSELKNLSSGGVHFVCKTCSTRLTRQPLRCFVELPSVNWREAADNWFGACCCSFGGISEKLVSKYVRSYACIEGTCLLDTASVIVCKDDLEGSPFPHCCDAQSCYKTDLELNGNPFDANEESSRSVIADISHFSPTSSCAPHSVRTSTKCDEHTNSMAQLSLNEPHSAISLDSSKSNPCSANFEKPFSDPADGLWEDNCHCCIDEADYLMPAKDQQPHVGPEKVQKGLDDCYLGSGFMSRTLNLSDDVEWVQFLCRHCSSTLGSYPSSKTANGPLDNGVRLFKCYISTDFPAGGSHDLFRKYTLERIFVSLLLEGAKDELSFRIVLRDLKTKSPMLQIVLLNTESWCSSGNCMENGSIEPLPEIDLQPVVKLLFSDCTSAKGDSSRIKDWLTRTHTEEAYMMAFQIEELTDYLKSAVNRLPTSCSYLQGMSISYMER</sequence>
<comment type="caution">
    <text evidence="1">The sequence shown here is derived from an EMBL/GenBank/DDBJ whole genome shotgun (WGS) entry which is preliminary data.</text>
</comment>
<dbReference type="GO" id="GO:0031624">
    <property type="term" value="F:ubiquitin conjugating enzyme binding"/>
    <property type="evidence" value="ECO:0007669"/>
    <property type="project" value="TreeGrafter"/>
</dbReference>
<gene>
    <name evidence="1" type="ORF">M6B38_205240</name>
</gene>
<dbReference type="Pfam" id="PF09814">
    <property type="entry name" value="HECT_2"/>
    <property type="match status" value="2"/>
</dbReference>
<dbReference type="PANTHER" id="PTHR31531:SF2">
    <property type="entry name" value="E3 UBIQUITIN-PROTEIN LIGASE E3D"/>
    <property type="match status" value="1"/>
</dbReference>
<dbReference type="GO" id="GO:0030332">
    <property type="term" value="F:cyclin binding"/>
    <property type="evidence" value="ECO:0007669"/>
    <property type="project" value="TreeGrafter"/>
</dbReference>
<evidence type="ECO:0008006" key="3">
    <source>
        <dbReference type="Google" id="ProtNLM"/>
    </source>
</evidence>
<dbReference type="EMBL" id="JANAVB010039215">
    <property type="protein sequence ID" value="KAJ6799983.1"/>
    <property type="molecule type" value="Genomic_DNA"/>
</dbReference>
<protein>
    <recommendedName>
        <fullName evidence="3">Ubiquitin-conjugating enzyme E2C-binding protein</fullName>
    </recommendedName>
</protein>
<reference evidence="1" key="1">
    <citation type="journal article" date="2023" name="GigaByte">
        <title>Genome assembly of the bearded iris, Iris pallida Lam.</title>
        <authorList>
            <person name="Bruccoleri R.E."/>
            <person name="Oakeley E.J."/>
            <person name="Faust A.M.E."/>
            <person name="Altorfer M."/>
            <person name="Dessus-Babus S."/>
            <person name="Burckhardt D."/>
            <person name="Oertli M."/>
            <person name="Naumann U."/>
            <person name="Petersen F."/>
            <person name="Wong J."/>
        </authorList>
    </citation>
    <scope>NUCLEOTIDE SEQUENCE</scope>
    <source>
        <strain evidence="1">GSM-AAB239-AS_SAM_17_03QT</strain>
    </source>
</reference>
<proteinExistence type="predicted"/>
<dbReference type="GO" id="GO:0051865">
    <property type="term" value="P:protein autoubiquitination"/>
    <property type="evidence" value="ECO:0007669"/>
    <property type="project" value="TreeGrafter"/>
</dbReference>